<feature type="region of interest" description="Disordered" evidence="9">
    <location>
        <begin position="438"/>
        <end position="461"/>
    </location>
</feature>
<dbReference type="AlphaFoldDB" id="A0A1C2I413"/>
<dbReference type="GO" id="GO:0043546">
    <property type="term" value="F:molybdopterin cofactor binding"/>
    <property type="evidence" value="ECO:0007669"/>
    <property type="project" value="InterPro"/>
</dbReference>
<dbReference type="GO" id="GO:0051539">
    <property type="term" value="F:4 iron, 4 sulfur cluster binding"/>
    <property type="evidence" value="ECO:0007669"/>
    <property type="project" value="UniProtKB-KW"/>
</dbReference>
<comment type="caution">
    <text evidence="11">The sequence shown here is derived from an EMBL/GenBank/DDBJ whole genome shotgun (WGS) entry which is preliminary data.</text>
</comment>
<evidence type="ECO:0000256" key="9">
    <source>
        <dbReference type="SAM" id="MobiDB-lite"/>
    </source>
</evidence>
<reference evidence="11" key="1">
    <citation type="journal article" date="2016" name="Int. J. Mol. Sci.">
        <title>Comparative genomics of the extreme acidophile Acidithiobacillus thiooxidans reveals intraspecific divergence and niche adaptation.</title>
        <authorList>
            <person name="Zhang X."/>
            <person name="Feng X."/>
            <person name="Tao J."/>
            <person name="Ma L."/>
            <person name="Xiao Y."/>
            <person name="Liang Y."/>
            <person name="Liu X."/>
            <person name="Yin H."/>
        </authorList>
    </citation>
    <scope>NUCLEOTIDE SEQUENCE [LARGE SCALE GENOMIC DNA]</scope>
    <source>
        <strain evidence="11">DXS-W</strain>
    </source>
</reference>
<dbReference type="EMBL" id="LWRY01000155">
    <property type="protein sequence ID" value="OCX70748.1"/>
    <property type="molecule type" value="Genomic_DNA"/>
</dbReference>
<gene>
    <name evidence="11" type="ORF">A6M23_13540</name>
</gene>
<keyword evidence="5" id="KW-0479">Metal-binding</keyword>
<organism evidence="11 12">
    <name type="scientific">Acidithiobacillus thiooxidans</name>
    <name type="common">Thiobacillus thiooxidans</name>
    <dbReference type="NCBI Taxonomy" id="930"/>
    <lineage>
        <taxon>Bacteria</taxon>
        <taxon>Pseudomonadati</taxon>
        <taxon>Pseudomonadota</taxon>
        <taxon>Acidithiobacillia</taxon>
        <taxon>Acidithiobacillales</taxon>
        <taxon>Acidithiobacillaceae</taxon>
        <taxon>Acidithiobacillus</taxon>
    </lineage>
</organism>
<evidence type="ECO:0000313" key="11">
    <source>
        <dbReference type="EMBL" id="OCX70748.1"/>
    </source>
</evidence>
<evidence type="ECO:0000256" key="7">
    <source>
        <dbReference type="ARBA" id="ARBA00023004"/>
    </source>
</evidence>
<dbReference type="GO" id="GO:0030313">
    <property type="term" value="C:cell envelope"/>
    <property type="evidence" value="ECO:0007669"/>
    <property type="project" value="UniProtKB-SubCell"/>
</dbReference>
<dbReference type="SUPFAM" id="SSF53706">
    <property type="entry name" value="Formate dehydrogenase/DMSO reductase, domains 1-3"/>
    <property type="match status" value="1"/>
</dbReference>
<dbReference type="Pfam" id="PF01568">
    <property type="entry name" value="Molydop_binding"/>
    <property type="match status" value="1"/>
</dbReference>
<dbReference type="Gene3D" id="3.30.200.210">
    <property type="match status" value="1"/>
</dbReference>
<keyword evidence="8" id="KW-0411">Iron-sulfur</keyword>
<name>A0A1C2I413_ACITH</name>
<dbReference type="PANTHER" id="PTHR43598">
    <property type="entry name" value="TUNGSTEN-CONTAINING FORMYLMETHANOFURAN DEHYDROGENASE 2 SUBUNIT B"/>
    <property type="match status" value="1"/>
</dbReference>
<evidence type="ECO:0000259" key="10">
    <source>
        <dbReference type="PROSITE" id="PS51669"/>
    </source>
</evidence>
<keyword evidence="7" id="KW-0408">Iron</keyword>
<accession>A0A1C2I413</accession>
<dbReference type="SUPFAM" id="SSF50692">
    <property type="entry name" value="ADC-like"/>
    <property type="match status" value="1"/>
</dbReference>
<sequence>MMTDQVTVFEDHKNQRIEYSTCYMCACRCGIKVTVENDNVRFIQGNRNHPTNQGVLCAKGSAGIMKQNSPAKLHQPLLRKPGTARGAGEFVPISWEKALDMLTARLQNIRSTDPDKLAFFTGRDQMQALTGLWAQQFGTLNWAAHGGFCSVNMAAGGLYMMPFAFWEFGDPDWDRTKYFMLWGVAEDHASNPIKIALEKLKRRGAKFVAINPARTGYQAIADEWVAIKPGTDGLLALSMVHVLLERELFDWDFLIRYTNAPFLIIDAPGSSDHGLFWRNAAGHPQVWDTNTQNFADGMEAGSNPSLSLLDKHITPAGRTVRTVMSLMIEKYLDASYAPEQVSKITGVPAETIERLALEMAQVAFEETIEIACEWTDWTGRKHDKFIGRPVSMYAMRGVSAHSNGFQSARAIHLLQILLGTIDCPGGFCAKPPYPKPVPPPVKPAQHSAPNQPLSSSPLGYPTGPEDLVIDEQGNPKRIDKAFSWETPLSIQGLLHMVITNAHNYDPYRIDTLILFMANMAWNSSMNTAEIQKMLVAKDSEDGEYRIPFIVVSDAYHSEMVNFADLILPDTTYLERYDTLSMLDRPISETDAVCDSIRHPILKTNRDVRAWQEVLVDLAGRLQFPAFVHENGEKRYQDYKDFIVNYQKEPGIGFLSGWRGKNGDQHLRGEPNPRQWEAYIDHQSFFQHHLPLNIRYFRFVNQAYLDFAVEAAYIPKAEPMFIEIYSEPLQRFRLAGEGVYDGPRPSQPADRERLAKYFDPLPFWYEPLEQQRVSAEEYPFFAVNQRPMMMYHSWDSQNAWLRQIIAQNFLYMNRQRGEHLGIADKSWVWVESHNGKIRVQVKLIEGCQEDTVWTWNAIGKQSGAWALSPDAPEATRGFLMNHLISELLPEKTGERRLTNSDPITGQAAWYDLRVRIYPAAPGEEGTWPTFPTIKPLPDEPRPVDRLRYHTHPPVNLKS</sequence>
<evidence type="ECO:0000256" key="8">
    <source>
        <dbReference type="ARBA" id="ARBA00023014"/>
    </source>
</evidence>
<dbReference type="Gene3D" id="3.40.50.740">
    <property type="match status" value="1"/>
</dbReference>
<evidence type="ECO:0000256" key="3">
    <source>
        <dbReference type="ARBA" id="ARBA00010312"/>
    </source>
</evidence>
<dbReference type="PROSITE" id="PS51669">
    <property type="entry name" value="4FE4S_MOW_BIS_MGD"/>
    <property type="match status" value="1"/>
</dbReference>
<comment type="similarity">
    <text evidence="3">Belongs to the prokaryotic molybdopterin-containing oxidoreductase family.</text>
</comment>
<dbReference type="InterPro" id="IPR006963">
    <property type="entry name" value="Mopterin_OxRdtase_4Fe-4S_dom"/>
</dbReference>
<comment type="cofactor">
    <cofactor evidence="1">
        <name>[4Fe-4S] cluster</name>
        <dbReference type="ChEBI" id="CHEBI:49883"/>
    </cofactor>
</comment>
<keyword evidence="4" id="KW-0004">4Fe-4S</keyword>
<evidence type="ECO:0000256" key="5">
    <source>
        <dbReference type="ARBA" id="ARBA00022723"/>
    </source>
</evidence>
<dbReference type="Gene3D" id="3.40.228.10">
    <property type="entry name" value="Dimethylsulfoxide Reductase, domain 2"/>
    <property type="match status" value="1"/>
</dbReference>
<dbReference type="Pfam" id="PF04879">
    <property type="entry name" value="Molybdop_Fe4S4"/>
    <property type="match status" value="1"/>
</dbReference>
<dbReference type="Proteomes" id="UP000095008">
    <property type="component" value="Unassembled WGS sequence"/>
</dbReference>
<feature type="compositionally biased region" description="Basic and acidic residues" evidence="9">
    <location>
        <begin position="935"/>
        <end position="946"/>
    </location>
</feature>
<keyword evidence="6" id="KW-0560">Oxidoreductase</keyword>
<dbReference type="InterPro" id="IPR009010">
    <property type="entry name" value="Asp_de-COase-like_dom_sf"/>
</dbReference>
<dbReference type="RefSeq" id="WP_065980329.1">
    <property type="nucleotide sequence ID" value="NZ_LWRY01000155.1"/>
</dbReference>
<feature type="compositionally biased region" description="Polar residues" evidence="9">
    <location>
        <begin position="447"/>
        <end position="457"/>
    </location>
</feature>
<dbReference type="SMART" id="SM00926">
    <property type="entry name" value="Molybdop_Fe4S4"/>
    <property type="match status" value="1"/>
</dbReference>
<dbReference type="PANTHER" id="PTHR43598:SF5">
    <property type="entry name" value="DMSO REDUCTASE CHAIN A"/>
    <property type="match status" value="1"/>
</dbReference>
<feature type="region of interest" description="Disordered" evidence="9">
    <location>
        <begin position="927"/>
        <end position="957"/>
    </location>
</feature>
<evidence type="ECO:0000256" key="1">
    <source>
        <dbReference type="ARBA" id="ARBA00001966"/>
    </source>
</evidence>
<dbReference type="Gene3D" id="2.40.40.20">
    <property type="match status" value="1"/>
</dbReference>
<comment type="subcellular location">
    <subcellularLocation>
        <location evidence="2">Cell envelope</location>
    </subcellularLocation>
</comment>
<proteinExistence type="inferred from homology"/>
<evidence type="ECO:0000313" key="12">
    <source>
        <dbReference type="Proteomes" id="UP000095008"/>
    </source>
</evidence>
<keyword evidence="12" id="KW-1185">Reference proteome</keyword>
<evidence type="ECO:0000256" key="2">
    <source>
        <dbReference type="ARBA" id="ARBA00004196"/>
    </source>
</evidence>
<dbReference type="InterPro" id="IPR006656">
    <property type="entry name" value="Mopterin_OxRdtase"/>
</dbReference>
<dbReference type="InterPro" id="IPR006657">
    <property type="entry name" value="MoPterin_dinucl-bd_dom"/>
</dbReference>
<evidence type="ECO:0000256" key="4">
    <source>
        <dbReference type="ARBA" id="ARBA00022485"/>
    </source>
</evidence>
<dbReference type="GO" id="GO:0046872">
    <property type="term" value="F:metal ion binding"/>
    <property type="evidence" value="ECO:0007669"/>
    <property type="project" value="UniProtKB-KW"/>
</dbReference>
<dbReference type="CDD" id="cd02783">
    <property type="entry name" value="MopB_CT_2"/>
    <property type="match status" value="1"/>
</dbReference>
<dbReference type="Pfam" id="PF00384">
    <property type="entry name" value="Molybdopterin"/>
    <property type="match status" value="1"/>
</dbReference>
<protein>
    <submittedName>
        <fullName evidence="11">Formate dehydrogenase</fullName>
    </submittedName>
</protein>
<evidence type="ECO:0000256" key="6">
    <source>
        <dbReference type="ARBA" id="ARBA00023002"/>
    </source>
</evidence>
<dbReference type="GO" id="GO:0016491">
    <property type="term" value="F:oxidoreductase activity"/>
    <property type="evidence" value="ECO:0007669"/>
    <property type="project" value="UniProtKB-KW"/>
</dbReference>
<feature type="domain" description="4Fe-4S Mo/W bis-MGD-type" evidence="10">
    <location>
        <begin position="15"/>
        <end position="71"/>
    </location>
</feature>